<gene>
    <name evidence="4" type="ORF">SAMN05421879_101520</name>
</gene>
<dbReference type="AlphaFoldDB" id="A0A285VGT2"/>
<dbReference type="InterPro" id="IPR028098">
    <property type="entry name" value="Glyco_trans_4-like_N"/>
</dbReference>
<organism evidence="4 5">
    <name type="scientific">Ornithinimicrobium cerasi</name>
    <dbReference type="NCBI Taxonomy" id="2248773"/>
    <lineage>
        <taxon>Bacteria</taxon>
        <taxon>Bacillati</taxon>
        <taxon>Actinomycetota</taxon>
        <taxon>Actinomycetes</taxon>
        <taxon>Micrococcales</taxon>
        <taxon>Ornithinimicrobiaceae</taxon>
        <taxon>Ornithinimicrobium</taxon>
    </lineage>
</organism>
<proteinExistence type="predicted"/>
<protein>
    <submittedName>
        <fullName evidence="4">Glycosyltransferase involved in cell wall bisynthesis</fullName>
    </submittedName>
</protein>
<evidence type="ECO:0000313" key="5">
    <source>
        <dbReference type="Proteomes" id="UP000219688"/>
    </source>
</evidence>
<reference evidence="5" key="1">
    <citation type="submission" date="2017-08" db="EMBL/GenBank/DDBJ databases">
        <authorList>
            <person name="Varghese N."/>
            <person name="Submissions S."/>
        </authorList>
    </citation>
    <scope>NUCLEOTIDE SEQUENCE [LARGE SCALE GENOMIC DNA]</scope>
    <source>
        <strain evidence="5">USBA17B2</strain>
    </source>
</reference>
<dbReference type="SUPFAM" id="SSF53756">
    <property type="entry name" value="UDP-Glycosyltransferase/glycogen phosphorylase"/>
    <property type="match status" value="1"/>
</dbReference>
<dbReference type="PANTHER" id="PTHR12526">
    <property type="entry name" value="GLYCOSYLTRANSFERASE"/>
    <property type="match status" value="1"/>
</dbReference>
<evidence type="ECO:0000313" key="4">
    <source>
        <dbReference type="EMBL" id="SOC52386.1"/>
    </source>
</evidence>
<keyword evidence="5" id="KW-1185">Reference proteome</keyword>
<dbReference type="GO" id="GO:0016757">
    <property type="term" value="F:glycosyltransferase activity"/>
    <property type="evidence" value="ECO:0007669"/>
    <property type="project" value="UniProtKB-KW"/>
</dbReference>
<evidence type="ECO:0000259" key="3">
    <source>
        <dbReference type="Pfam" id="PF13439"/>
    </source>
</evidence>
<dbReference type="Gene3D" id="3.40.50.2000">
    <property type="entry name" value="Glycogen Phosphorylase B"/>
    <property type="match status" value="2"/>
</dbReference>
<keyword evidence="2 4" id="KW-0808">Transferase</keyword>
<name>A0A285VGT2_9MICO</name>
<dbReference type="EMBL" id="OBQK01000001">
    <property type="protein sequence ID" value="SOC52386.1"/>
    <property type="molecule type" value="Genomic_DNA"/>
</dbReference>
<accession>A0A285VGT2</accession>
<dbReference type="PANTHER" id="PTHR12526:SF600">
    <property type="entry name" value="GLYCOSYL TRANSFERASE GROUP 1"/>
    <property type="match status" value="1"/>
</dbReference>
<dbReference type="Proteomes" id="UP000219688">
    <property type="component" value="Unassembled WGS sequence"/>
</dbReference>
<evidence type="ECO:0000256" key="2">
    <source>
        <dbReference type="ARBA" id="ARBA00022679"/>
    </source>
</evidence>
<dbReference type="Pfam" id="PF13439">
    <property type="entry name" value="Glyco_transf_4"/>
    <property type="match status" value="1"/>
</dbReference>
<dbReference type="Pfam" id="PF13692">
    <property type="entry name" value="Glyco_trans_1_4"/>
    <property type="match status" value="1"/>
</dbReference>
<dbReference type="STRING" id="1122622.GCA_000421185_03582"/>
<sequence length="402" mass="43211">MHVLMLVATPVATDTRVLREAGSLVAAGHRVHVVGRSVPEGYEPPAGVSVSSVGTSSVFRSEGGAPPARRHPHRMPAHMRLARWALLPQHRRSAFGRWAEGVRADVAARGLSVDVVHAHDFTALEVGAELARERGVPLVYDTHELWSGRPREHRPTPLADRRERRVEARLGREATAVITVGDGVAKALRDRYGWDHVHVVRNTFPSAAPHPSPPPAPVALVYAGRLAAYRELETVAEASRAPGLPLPVTLLGPADDTWLAGFDPGAATVRPPVGAEEVTDLLTAAGLVLVTHSDRWENHRLALPNKLFHAVRAGVPVVATDVGELARTVRAHGIGTLYRPGDAADLRRAVAEATDPVRYAELRARVRAATAELGWERDERALLEVYDGLGRGGGPRGVPESG</sequence>
<dbReference type="RefSeq" id="WP_097186692.1">
    <property type="nucleotide sequence ID" value="NZ_OBQK01000001.1"/>
</dbReference>
<keyword evidence="1" id="KW-0328">Glycosyltransferase</keyword>
<evidence type="ECO:0000256" key="1">
    <source>
        <dbReference type="ARBA" id="ARBA00022676"/>
    </source>
</evidence>
<feature type="domain" description="Glycosyltransferase subfamily 4-like N-terminal" evidence="3">
    <location>
        <begin position="15"/>
        <end position="202"/>
    </location>
</feature>